<accession>D8PM78</accession>
<dbReference type="STRING" id="578458.D8PM78"/>
<dbReference type="VEuPathDB" id="FungiDB:SCHCODRAFT_01080467"/>
<dbReference type="GeneID" id="9595143"/>
<feature type="compositionally biased region" description="Low complexity" evidence="1">
    <location>
        <begin position="741"/>
        <end position="752"/>
    </location>
</feature>
<feature type="compositionally biased region" description="Acidic residues" evidence="1">
    <location>
        <begin position="677"/>
        <end position="693"/>
    </location>
</feature>
<evidence type="ECO:0000313" key="3">
    <source>
        <dbReference type="Proteomes" id="UP000007431"/>
    </source>
</evidence>
<organism evidence="3">
    <name type="scientific">Schizophyllum commune (strain H4-8 / FGSC 9210)</name>
    <name type="common">Split gill fungus</name>
    <dbReference type="NCBI Taxonomy" id="578458"/>
    <lineage>
        <taxon>Eukaryota</taxon>
        <taxon>Fungi</taxon>
        <taxon>Dikarya</taxon>
        <taxon>Basidiomycota</taxon>
        <taxon>Agaricomycotina</taxon>
        <taxon>Agaricomycetes</taxon>
        <taxon>Agaricomycetidae</taxon>
        <taxon>Agaricales</taxon>
        <taxon>Schizophyllaceae</taxon>
        <taxon>Schizophyllum</taxon>
    </lineage>
</organism>
<feature type="compositionally biased region" description="Low complexity" evidence="1">
    <location>
        <begin position="907"/>
        <end position="919"/>
    </location>
</feature>
<dbReference type="EMBL" id="GL377302">
    <property type="protein sequence ID" value="EFJ02803.1"/>
    <property type="molecule type" value="Genomic_DNA"/>
</dbReference>
<dbReference type="Proteomes" id="UP000007431">
    <property type="component" value="Unassembled WGS sequence"/>
</dbReference>
<dbReference type="OMA" id="ENARPPN"/>
<evidence type="ECO:0000313" key="2">
    <source>
        <dbReference type="EMBL" id="EFJ02803.1"/>
    </source>
</evidence>
<feature type="compositionally biased region" description="Acidic residues" evidence="1">
    <location>
        <begin position="866"/>
        <end position="881"/>
    </location>
</feature>
<feature type="compositionally biased region" description="Low complexity" evidence="1">
    <location>
        <begin position="789"/>
        <end position="829"/>
    </location>
</feature>
<name>D8PM78_SCHCM</name>
<gene>
    <name evidence="2" type="ORF">SCHCODRAFT_104754</name>
</gene>
<feature type="compositionally biased region" description="Low complexity" evidence="1">
    <location>
        <begin position="760"/>
        <end position="780"/>
    </location>
</feature>
<feature type="compositionally biased region" description="Polar residues" evidence="1">
    <location>
        <begin position="711"/>
        <end position="722"/>
    </location>
</feature>
<keyword evidence="3" id="KW-1185">Reference proteome</keyword>
<dbReference type="PANTHER" id="PTHR35193:SF5">
    <property type="entry name" value="FLOCCULATION PROTEIN FLO11"/>
    <property type="match status" value="1"/>
</dbReference>
<protein>
    <submittedName>
        <fullName evidence="2">Uncharacterized protein</fullName>
    </submittedName>
</protein>
<feature type="compositionally biased region" description="Low complexity" evidence="1">
    <location>
        <begin position="528"/>
        <end position="569"/>
    </location>
</feature>
<dbReference type="PANTHER" id="PTHR35193">
    <property type="entry name" value="MUCIN 13A, CELL SURFACE-ASSOCIATED-RELATED"/>
    <property type="match status" value="1"/>
</dbReference>
<feature type="compositionally biased region" description="Acidic residues" evidence="1">
    <location>
        <begin position="498"/>
        <end position="515"/>
    </location>
</feature>
<sequence length="987" mass="107100">MPNTKKAKGRRKNGRAEGAIGDIVHVERRARDSERSIMDDICNEYRSRFPTWVACSDADYAACLPCDPNVILDVPAGVPRGSPERAAAALDVAAVNQRLLRYITFCSERAIARAPVNVPRSLKALKVSFWHDPPHDLQRVADTGDRMGKNKKKAKEDRLNNKGWAEGCCEERVLLPNVDRYTSARQRGHISKRRVMADICNQYHTYFPLWLEDHHEYHAVYRPYDPNVIVDVTVGLTEDEKEVALLHMDWLNMRLRLYMKYRSSALLISPHVSFNYQKNPLANLLLTLSGFERRPRRRTGPQQYQHENHDALQSAYEAEWKKQLLEGTRAPNIKQSAQFRGRIVSAQYEALPVSEQEAYLERAIAEGDAVRAEYDKLRSEGPSVAPAARQKAINALPAFTRNIMRGQQGYTGLVGASLFGGPIPAAQGEITAYSIFAGTNLAGQSWMDFDPEGLAIAKDQFLKFVKTCYTQADCDAAALEDVHLPLDLDSLMPLPEFSDSDDDSDGSGSESDEEPTATSKKRKRASTKAKPAAAQAKAAAPSKSKTAKGKASATAAPAKKTKSQTKTAGEQSKSSSKPAATPTATPTTPPEPAQLKPRGAFDVRCPAETYKSSDPPRKNEGYRRLAWEFQAYLDFIRYMEPSSRTARSLAWTENHYVDDQGFVRDRTKEYDEEMEAALNVDSDDDYVDSDEETQGSKKKKKKLQPDEDGVQTRSKASTSASQGKKNAGKAPKAKKGLSTSTPEAAVTTGAAPPARPALTPPAASTSSTSLPAPATTEPATSTPPPAPTTTPTAATTSAATSPSAATTTSAAAAAATTASAATSPPAGTAVGLAGKLTAIRDGARRAPPRRGPPPALSRLVPTLDLTPEEMAEEEDDPDADMDVDKPSAGFPSSHQTSPRASPPRASPPRSTAPSAPSSATDRHAESLPALLDEELEEEDMDPGANMDEDDIPTCPDAAKPWFQNIFNVMNQPDLGEEYCKGALAFLH</sequence>
<reference evidence="2 3" key="1">
    <citation type="journal article" date="2010" name="Nat. Biotechnol.">
        <title>Genome sequence of the model mushroom Schizophyllum commune.</title>
        <authorList>
            <person name="Ohm R.A."/>
            <person name="de Jong J.F."/>
            <person name="Lugones L.G."/>
            <person name="Aerts A."/>
            <person name="Kothe E."/>
            <person name="Stajich J.E."/>
            <person name="de Vries R.P."/>
            <person name="Record E."/>
            <person name="Levasseur A."/>
            <person name="Baker S.E."/>
            <person name="Bartholomew K.A."/>
            <person name="Coutinho P.M."/>
            <person name="Erdmann S."/>
            <person name="Fowler T.J."/>
            <person name="Gathman A.C."/>
            <person name="Lombard V."/>
            <person name="Henrissat B."/>
            <person name="Knabe N."/>
            <person name="Kuees U."/>
            <person name="Lilly W.W."/>
            <person name="Lindquist E."/>
            <person name="Lucas S."/>
            <person name="Magnuson J.K."/>
            <person name="Piumi F."/>
            <person name="Raudaskoski M."/>
            <person name="Salamov A."/>
            <person name="Schmutz J."/>
            <person name="Schwarze F.W.M.R."/>
            <person name="vanKuyk P.A."/>
            <person name="Horton J.S."/>
            <person name="Grigoriev I.V."/>
            <person name="Woesten H.A.B."/>
        </authorList>
    </citation>
    <scope>NUCLEOTIDE SEQUENCE [LARGE SCALE GENOMIC DNA]</scope>
    <source>
        <strain evidence="3">H4-8 / FGSC 9210</strain>
    </source>
</reference>
<feature type="compositionally biased region" description="Acidic residues" evidence="1">
    <location>
        <begin position="931"/>
        <end position="951"/>
    </location>
</feature>
<dbReference type="eggNOG" id="ENOG502QPZF">
    <property type="taxonomic scope" value="Eukaryota"/>
</dbReference>
<dbReference type="AlphaFoldDB" id="D8PM78"/>
<feature type="region of interest" description="Disordered" evidence="1">
    <location>
        <begin position="493"/>
        <end position="623"/>
    </location>
</feature>
<dbReference type="HOGENOM" id="CLU_302301_0_0_1"/>
<proteinExistence type="predicted"/>
<dbReference type="KEGG" id="scm:SCHCO_01080467"/>
<dbReference type="OrthoDB" id="3065655at2759"/>
<evidence type="ECO:0000256" key="1">
    <source>
        <dbReference type="SAM" id="MobiDB-lite"/>
    </source>
</evidence>
<dbReference type="InParanoid" id="D8PM78"/>
<feature type="compositionally biased region" description="Basic and acidic residues" evidence="1">
    <location>
        <begin position="614"/>
        <end position="623"/>
    </location>
</feature>
<feature type="non-terminal residue" evidence="2">
    <location>
        <position position="987"/>
    </location>
</feature>
<feature type="region of interest" description="Disordered" evidence="1">
    <location>
        <begin position="677"/>
        <end position="957"/>
    </location>
</feature>
<dbReference type="RefSeq" id="XP_003037705.1">
    <property type="nucleotide sequence ID" value="XM_003037659.1"/>
</dbReference>